<comment type="caution">
    <text evidence="3">The sequence shown here is derived from an EMBL/GenBank/DDBJ whole genome shotgun (WGS) entry which is preliminary data.</text>
</comment>
<dbReference type="EMBL" id="JAOUSF010000001">
    <property type="protein sequence ID" value="MCU9612433.1"/>
    <property type="molecule type" value="Genomic_DNA"/>
</dbReference>
<accession>A0AAE3LS75</accession>
<keyword evidence="1 2" id="KW-0963">Cytoplasm</keyword>
<dbReference type="AlphaFoldDB" id="A0AAE3LS75"/>
<evidence type="ECO:0000313" key="3">
    <source>
        <dbReference type="EMBL" id="MCU9612433.1"/>
    </source>
</evidence>
<dbReference type="RefSeq" id="WP_263071584.1">
    <property type="nucleotide sequence ID" value="NZ_JAOUSF010000001.1"/>
</dbReference>
<dbReference type="PANTHER" id="PTHR13887:SF47">
    <property type="entry name" value="CLPXP ADAPTER PROTEIN SPXH"/>
    <property type="match status" value="1"/>
</dbReference>
<comment type="subcellular location">
    <subcellularLocation>
        <location evidence="2">Cytoplasm</location>
    </subcellularLocation>
</comment>
<dbReference type="Gene3D" id="1.10.472.60">
    <property type="entry name" value="putative protein disulfide isomerase domain"/>
    <property type="match status" value="1"/>
</dbReference>
<evidence type="ECO:0000313" key="4">
    <source>
        <dbReference type="Proteomes" id="UP001209318"/>
    </source>
</evidence>
<comment type="similarity">
    <text evidence="2">Belongs to the SpxH family.</text>
</comment>
<dbReference type="InterPro" id="IPR046404">
    <property type="entry name" value="Adapter_SpxH"/>
</dbReference>
<comment type="function">
    <text evidence="2">Adapter protein required for efficient degradation of Spx by ClpXP under non-stress conditions. Interaction with Spx stabilizes Spx and exposes the C-terminus of Spx for recognition and proteolysis by ClpXP.</text>
</comment>
<dbReference type="PANTHER" id="PTHR13887">
    <property type="entry name" value="GLUTATHIONE S-TRANSFERASE KAPPA"/>
    <property type="match status" value="1"/>
</dbReference>
<dbReference type="Pfam" id="PF13743">
    <property type="entry name" value="Thioredoxin_5"/>
    <property type="match status" value="1"/>
</dbReference>
<dbReference type="GO" id="GO:0005737">
    <property type="term" value="C:cytoplasm"/>
    <property type="evidence" value="ECO:0007669"/>
    <property type="project" value="UniProtKB-SubCell"/>
</dbReference>
<dbReference type="HAMAP" id="MF_02245">
    <property type="entry name" value="Adapter_SpxH"/>
    <property type="match status" value="1"/>
</dbReference>
<evidence type="ECO:0000256" key="1">
    <source>
        <dbReference type="ARBA" id="ARBA00022490"/>
    </source>
</evidence>
<comment type="subunit">
    <text evidence="2">Interacts with Spx.</text>
</comment>
<name>A0AAE3LS75_9BACI</name>
<dbReference type="Proteomes" id="UP001209318">
    <property type="component" value="Unassembled WGS sequence"/>
</dbReference>
<gene>
    <name evidence="2" type="primary">spxH</name>
    <name evidence="3" type="ORF">OEV98_02505</name>
</gene>
<evidence type="ECO:0000256" key="2">
    <source>
        <dbReference type="HAMAP-Rule" id="MF_02245"/>
    </source>
</evidence>
<reference evidence="3" key="1">
    <citation type="submission" date="2022-10" db="EMBL/GenBank/DDBJ databases">
        <title>Description of Fervidibacillus gen. nov. in the family Fervidibacillaceae fam. nov. with two species, Fervidibacillus albus sp. nov., and Fervidibacillus halotolerans sp. nov., isolated from tidal flat sediments.</title>
        <authorList>
            <person name="Kwon K.K."/>
            <person name="Yang S.-H."/>
        </authorList>
    </citation>
    <scope>NUCLEOTIDE SEQUENCE</scope>
    <source>
        <strain evidence="3">JCM 19140</strain>
    </source>
</reference>
<keyword evidence="4" id="KW-1185">Reference proteome</keyword>
<protein>
    <recommendedName>
        <fullName evidence="2">ClpXP adapter protein SpxH</fullName>
    </recommendedName>
</protein>
<proteinExistence type="inferred from homology"/>
<dbReference type="Gene3D" id="3.40.30.10">
    <property type="entry name" value="Glutaredoxin"/>
    <property type="match status" value="1"/>
</dbReference>
<dbReference type="InterPro" id="IPR036249">
    <property type="entry name" value="Thioredoxin-like_sf"/>
</dbReference>
<dbReference type="SUPFAM" id="SSF52833">
    <property type="entry name" value="Thioredoxin-like"/>
    <property type="match status" value="1"/>
</dbReference>
<organism evidence="3 4">
    <name type="scientific">Perspicuibacillus lycopersici</name>
    <dbReference type="NCBI Taxonomy" id="1325689"/>
    <lineage>
        <taxon>Bacteria</taxon>
        <taxon>Bacillati</taxon>
        <taxon>Bacillota</taxon>
        <taxon>Bacilli</taxon>
        <taxon>Bacillales</taxon>
        <taxon>Bacillaceae</taxon>
        <taxon>Perspicuibacillus</taxon>
    </lineage>
</organism>
<dbReference type="CDD" id="cd03025">
    <property type="entry name" value="DsbA_FrnE_like"/>
    <property type="match status" value="1"/>
</dbReference>
<sequence length="293" mass="33897">MIDKNKYKVKFSKFANNENKPLELYLFIDPLCTDCWSLEPIIKKLQIEFGHYFTLTYVLAGKLTRLNQLTTKTRNCKSTSKSTDKTISRECIDCNDILTEVNLSSPFLASISIKAAELQGRRAGVRFLRKLQEYLFFKNMNITEVHTLINCAKEADLDVEEFIKDIHSVSTSHAFQCDLKITNEMDVTEIPTIVFFNNNVEEAGIKVAGVNPYEIYIEIMSEILGKKPLKHPLPPLLSFIQHYHFLTTDEIAFVYNWSPLQVEMEMKKLMLRQEVDKIKSSYGTFWCFTGNNM</sequence>